<dbReference type="Pfam" id="PF20148">
    <property type="entry name" value="DUF6531"/>
    <property type="match status" value="1"/>
</dbReference>
<dbReference type="InterPro" id="IPR057746">
    <property type="entry name" value="CpnT-like_N"/>
</dbReference>
<dbReference type="PANTHER" id="PTHR32305:SF15">
    <property type="entry name" value="PROTEIN RHSA-RELATED"/>
    <property type="match status" value="1"/>
</dbReference>
<dbReference type="Proteomes" id="UP001272987">
    <property type="component" value="Unassembled WGS sequence"/>
</dbReference>
<reference evidence="7 8" key="1">
    <citation type="journal article" date="2023" name="Microb. Genom.">
        <title>Mesoterricola silvestris gen. nov., sp. nov., Mesoterricola sediminis sp. nov., Geothrix oryzae sp. nov., Geothrix edaphica sp. nov., Geothrix rubra sp. nov., and Geothrix limicola sp. nov., six novel members of Acidobacteriota isolated from soils.</title>
        <authorList>
            <person name="Weisberg A.J."/>
            <person name="Pearce E."/>
            <person name="Kramer C.G."/>
            <person name="Chang J.H."/>
            <person name="Clarke C.R."/>
        </authorList>
    </citation>
    <scope>NUCLEOTIDE SEQUENCE [LARGE SCALE GENOMIC DNA]</scope>
    <source>
        <strain evidence="7 8">NB05-1H</strain>
    </source>
</reference>
<dbReference type="InterPro" id="IPR056823">
    <property type="entry name" value="TEN-like_YD-shell"/>
</dbReference>
<feature type="domain" description="Teneurin-like YD-shell" evidence="5">
    <location>
        <begin position="925"/>
        <end position="1042"/>
    </location>
</feature>
<feature type="compositionally biased region" description="Basic and acidic residues" evidence="2">
    <location>
        <begin position="321"/>
        <end position="334"/>
    </location>
</feature>
<evidence type="ECO:0000256" key="2">
    <source>
        <dbReference type="SAM" id="MobiDB-lite"/>
    </source>
</evidence>
<feature type="domain" description="Teneurin-like YD-shell" evidence="5">
    <location>
        <begin position="1117"/>
        <end position="1380"/>
    </location>
</feature>
<evidence type="ECO:0000259" key="5">
    <source>
        <dbReference type="Pfam" id="PF25023"/>
    </source>
</evidence>
<dbReference type="Pfam" id="PF05593">
    <property type="entry name" value="RHS_repeat"/>
    <property type="match status" value="6"/>
</dbReference>
<dbReference type="Pfam" id="PF25547">
    <property type="entry name" value="WXG100_2"/>
    <property type="match status" value="1"/>
</dbReference>
<dbReference type="PANTHER" id="PTHR32305">
    <property type="match status" value="1"/>
</dbReference>
<dbReference type="GeneID" id="69808138"/>
<evidence type="ECO:0000259" key="6">
    <source>
        <dbReference type="Pfam" id="PF25547"/>
    </source>
</evidence>
<sequence>MGYTIPGWLDEVLDFIGIKFPNVDEDDYREMATAMREFAENFEGHGADAHLAFARILSSSEGWAVDAMERHWGQVKAGHLEKLPELARLFADACDVLADIVFGMKTKAEAELAIMAGSVGLSIGLAWVTGGLSAVLGAAEIAAMRQVVKRIVDEAVDRIVDEVIAKVTEPVNAKLEAMVEDMVLDLAEGAFSMPDSAGGHGGMQIASAGGGSGGGGAEKVTRIDHTEFEGGAGKVAWHGGELRVAASSPLGRARGAFGRSKGRDPFTQAFDSVLHGGLKGTEKALDKVAKHITETIPERTRAASRLHKNTDLGVADRARSVDVGKHNGKGDGSEGHGGIPASGRKSDDGLKIDQVKLSRQSHALDNREWCGDPIDMASGQMMLTQTDADLPGVLPLTLRRTHLSDYRAGRFFGPSWASTLDERLVDNKTSGRIWWYREDGSVLVYPRRPDLPGDRVLPVVGTPLPLTYVTHGTSYILSVENPFTGLTRHFEPATTDSDIWWLAAIEDRNHNVIAVERGENDAPLAVTHTGGYRLRITTATTADQIRITALHALTEDSPTALRTFAYDETSADLTEVRNAVDAPLHLTYDGEHRITGWCDSNGTTFAYEYDVQGRVTATRGTDGILNSTIAYTGPDNSGVTTATYTDSLGRTTRYLANPHGQIIAITDPLGNTTTQTWDNRDHLLTRTDPLGRTTRWEWTGGDLTHVTEPGGAGTRIAYNDLHLPVELTGPDGARVLQRFDSRGNRTALINADGATHTFTHDAAGAVTQVTDPLGATTTVQRNPAGLPTEIRDPRQSTTTARYDALGRAVELTDPLGHATTLVWDDEGRLVQRTTADGSTEQWAWDGEGNRTSHRDPLGACTLFSYGPFDLPLSRTAPDGTGHRFHHDTEQRLTQVTNSLGQTWSYVYDAVGHLIAETDFDGRTSRCAYDAAGRPTTRTNAAGETLTYTFDEAGRLTGKTAPGIRTSYAYDAASRLTRATTQDTVLEFAYDTVGRPTTQTVDGAELHLTYDSTGRRRTRTTPSGAVTAWEHDTVNPVRMTVSGRTVGFTHDPAGRELVRDIGQFTTVTSSYGVSGLLTGQTVTAGSDRRLVQRRTYTHRADGHLTSAEDLHTGLRQFDLDPAGRVTAVHGTHWNESYNYDATGNQTTAAWPTRHPGQDATGPRAYDGTRITRAGHVRYEHDALGRIVLRQKTRLSRKPDTWRYEWNAEDQLVAVTTPDGTLWHYTYDALGRRTAKLRMADDGTTVLERTSFTWDGATLCEQTTSTPDAPEQLTLTWDHDGRTPITQTETKALVHAPQDVIDQRFFAIVTDQIGTLTELVDETGTVAWRTRATLWGTTTWNKDASAYTPLRFPGQYYDPETGLHYNYHRHYDPESARYLTPDPLGLLPSPNPLAYVDNPHSLSDPLGLTPCDENDVTWGDRVQYGALGPHNRATSMHATITGDMLGGKTNPSVDPAGWASGQGYNRAHLLAAMIGGSNKDPRNFVTMHSYANSPVMRQVELQIRNAVKNDNEIIQYSVTPIYADHHAKIPLGVTIEAHGSNGFQMHPHGSNADGTNIFTIWNRKR</sequence>
<dbReference type="InterPro" id="IPR050708">
    <property type="entry name" value="T6SS_VgrG/RHS"/>
</dbReference>
<dbReference type="NCBIfam" id="TIGR01643">
    <property type="entry name" value="YD_repeat_2x"/>
    <property type="match status" value="8"/>
</dbReference>
<dbReference type="Gene3D" id="2.180.10.10">
    <property type="entry name" value="RHS repeat-associated core"/>
    <property type="match status" value="3"/>
</dbReference>
<feature type="domain" description="Outer membrane channel protein CpnT-like N-terminal" evidence="6">
    <location>
        <begin position="10"/>
        <end position="142"/>
    </location>
</feature>
<comment type="caution">
    <text evidence="7">The sequence shown here is derived from an EMBL/GenBank/DDBJ whole genome shotgun (WGS) entry which is preliminary data.</text>
</comment>
<name>A0ABU4LRZ5_9ACTN</name>
<dbReference type="InterPro" id="IPR044927">
    <property type="entry name" value="Endonuclea_NS_2"/>
</dbReference>
<accession>A0ABU4LRZ5</accession>
<protein>
    <submittedName>
        <fullName evidence="7">DUF6531 domain-containing protein</fullName>
    </submittedName>
</protein>
<evidence type="ECO:0000259" key="4">
    <source>
        <dbReference type="Pfam" id="PF20148"/>
    </source>
</evidence>
<dbReference type="RefSeq" id="WP_010355267.1">
    <property type="nucleotide sequence ID" value="NZ_CP122369.1"/>
</dbReference>
<organism evidence="7 8">
    <name type="scientific">Streptomyces acidiscabies</name>
    <dbReference type="NCBI Taxonomy" id="42234"/>
    <lineage>
        <taxon>Bacteria</taxon>
        <taxon>Bacillati</taxon>
        <taxon>Actinomycetota</taxon>
        <taxon>Actinomycetes</taxon>
        <taxon>Kitasatosporales</taxon>
        <taxon>Streptomycetaceae</taxon>
        <taxon>Streptomyces</taxon>
    </lineage>
</organism>
<dbReference type="Gene3D" id="3.40.570.10">
    <property type="entry name" value="Extracellular Endonuclease, subunit A"/>
    <property type="match status" value="1"/>
</dbReference>
<dbReference type="InterPro" id="IPR031325">
    <property type="entry name" value="RHS_repeat"/>
</dbReference>
<dbReference type="Pfam" id="PF25023">
    <property type="entry name" value="TEN_YD-shell"/>
    <property type="match status" value="2"/>
</dbReference>
<dbReference type="InterPro" id="IPR022385">
    <property type="entry name" value="Rhs_assc_core"/>
</dbReference>
<dbReference type="InterPro" id="IPR044929">
    <property type="entry name" value="DNA/RNA_non-sp_Endonuclease_sf"/>
</dbReference>
<feature type="domain" description="Type VII secretion system protein EssD-like" evidence="3">
    <location>
        <begin position="1416"/>
        <end position="1535"/>
    </location>
</feature>
<dbReference type="Pfam" id="PF13930">
    <property type="entry name" value="Endonuclea_NS_2"/>
    <property type="match status" value="1"/>
</dbReference>
<evidence type="ECO:0000259" key="3">
    <source>
        <dbReference type="Pfam" id="PF13930"/>
    </source>
</evidence>
<gene>
    <name evidence="7" type="ORF">PV666_11310</name>
</gene>
<evidence type="ECO:0000256" key="1">
    <source>
        <dbReference type="ARBA" id="ARBA00022737"/>
    </source>
</evidence>
<feature type="region of interest" description="Disordered" evidence="2">
    <location>
        <begin position="321"/>
        <end position="349"/>
    </location>
</feature>
<dbReference type="PRINTS" id="PR00394">
    <property type="entry name" value="RHSPROTEIN"/>
</dbReference>
<dbReference type="NCBIfam" id="TIGR03696">
    <property type="entry name" value="Rhs_assc_core"/>
    <property type="match status" value="1"/>
</dbReference>
<dbReference type="EMBL" id="JARAWP010000006">
    <property type="protein sequence ID" value="MDX3018471.1"/>
    <property type="molecule type" value="Genomic_DNA"/>
</dbReference>
<proteinExistence type="predicted"/>
<dbReference type="InterPro" id="IPR006530">
    <property type="entry name" value="YD"/>
</dbReference>
<evidence type="ECO:0000313" key="8">
    <source>
        <dbReference type="Proteomes" id="UP001272987"/>
    </source>
</evidence>
<dbReference type="InterPro" id="IPR045351">
    <property type="entry name" value="DUF6531"/>
</dbReference>
<keyword evidence="1" id="KW-0677">Repeat</keyword>
<feature type="domain" description="DUF6531" evidence="4">
    <location>
        <begin position="371"/>
        <end position="445"/>
    </location>
</feature>
<evidence type="ECO:0000313" key="7">
    <source>
        <dbReference type="EMBL" id="MDX3018471.1"/>
    </source>
</evidence>
<keyword evidence="8" id="KW-1185">Reference proteome</keyword>